<name>A0A2K1IV17_PHYPA</name>
<feature type="region of interest" description="Disordered" evidence="15">
    <location>
        <begin position="447"/>
        <end position="472"/>
    </location>
</feature>
<feature type="domain" description="RING-type" evidence="17">
    <location>
        <begin position="132"/>
        <end position="174"/>
    </location>
</feature>
<evidence type="ECO:0000256" key="7">
    <source>
        <dbReference type="ARBA" id="ARBA00022723"/>
    </source>
</evidence>
<keyword evidence="9" id="KW-0833">Ubl conjugation pathway</keyword>
<dbReference type="Proteomes" id="UP000006727">
    <property type="component" value="Chromosome 20"/>
</dbReference>
<keyword evidence="12 16" id="KW-0472">Membrane</keyword>
<evidence type="ECO:0000256" key="8">
    <source>
        <dbReference type="ARBA" id="ARBA00022771"/>
    </source>
</evidence>
<evidence type="ECO:0000313" key="18">
    <source>
        <dbReference type="EMBL" id="PNR33108.1"/>
    </source>
</evidence>
<comment type="subcellular location">
    <subcellularLocation>
        <location evidence="2">Membrane</location>
        <topology evidence="2">Single-pass membrane protein</topology>
    </subcellularLocation>
</comment>
<dbReference type="EC" id="2.3.2.27" evidence="4"/>
<evidence type="ECO:0000256" key="6">
    <source>
        <dbReference type="ARBA" id="ARBA00022692"/>
    </source>
</evidence>
<reference evidence="18 20" key="2">
    <citation type="journal article" date="2018" name="Plant J.">
        <title>The Physcomitrella patens chromosome-scale assembly reveals moss genome structure and evolution.</title>
        <authorList>
            <person name="Lang D."/>
            <person name="Ullrich K.K."/>
            <person name="Murat F."/>
            <person name="Fuchs J."/>
            <person name="Jenkins J."/>
            <person name="Haas F.B."/>
            <person name="Piednoel M."/>
            <person name="Gundlach H."/>
            <person name="Van Bel M."/>
            <person name="Meyberg R."/>
            <person name="Vives C."/>
            <person name="Morata J."/>
            <person name="Symeonidi A."/>
            <person name="Hiss M."/>
            <person name="Muchero W."/>
            <person name="Kamisugi Y."/>
            <person name="Saleh O."/>
            <person name="Blanc G."/>
            <person name="Decker E.L."/>
            <person name="van Gessel N."/>
            <person name="Grimwood J."/>
            <person name="Hayes R.D."/>
            <person name="Graham S.W."/>
            <person name="Gunter L.E."/>
            <person name="McDaniel S.F."/>
            <person name="Hoernstein S.N.W."/>
            <person name="Larsson A."/>
            <person name="Li F.W."/>
            <person name="Perroud P.F."/>
            <person name="Phillips J."/>
            <person name="Ranjan P."/>
            <person name="Rokshar D.S."/>
            <person name="Rothfels C.J."/>
            <person name="Schneider L."/>
            <person name="Shu S."/>
            <person name="Stevenson D.W."/>
            <person name="Thummler F."/>
            <person name="Tillich M."/>
            <person name="Villarreal Aguilar J.C."/>
            <person name="Widiez T."/>
            <person name="Wong G.K."/>
            <person name="Wymore A."/>
            <person name="Zhang Y."/>
            <person name="Zimmer A.D."/>
            <person name="Quatrano R.S."/>
            <person name="Mayer K.F.X."/>
            <person name="Goodstein D."/>
            <person name="Casacuberta J.M."/>
            <person name="Vandepoele K."/>
            <person name="Reski R."/>
            <person name="Cuming A.C."/>
            <person name="Tuskan G.A."/>
            <person name="Maumus F."/>
            <person name="Salse J."/>
            <person name="Schmutz J."/>
            <person name="Rensing S.A."/>
        </authorList>
    </citation>
    <scope>NUCLEOTIDE SEQUENCE [LARGE SCALE GENOMIC DNA]</scope>
    <source>
        <strain evidence="19 20">cv. Gransden 2004</strain>
    </source>
</reference>
<evidence type="ECO:0000256" key="2">
    <source>
        <dbReference type="ARBA" id="ARBA00004167"/>
    </source>
</evidence>
<dbReference type="PaxDb" id="3218-PP1S166_30V6.1"/>
<dbReference type="InParanoid" id="A0A2K1IV17"/>
<feature type="transmembrane region" description="Helical" evidence="16">
    <location>
        <begin position="50"/>
        <end position="71"/>
    </location>
</feature>
<evidence type="ECO:0000259" key="17">
    <source>
        <dbReference type="PROSITE" id="PS50089"/>
    </source>
</evidence>
<dbReference type="SMART" id="SM00184">
    <property type="entry name" value="RING"/>
    <property type="match status" value="1"/>
</dbReference>
<keyword evidence="8 14" id="KW-0863">Zinc-finger</keyword>
<keyword evidence="11 16" id="KW-1133">Transmembrane helix</keyword>
<protein>
    <recommendedName>
        <fullName evidence="4">RING-type E3 ubiquitin transferase</fullName>
        <ecNumber evidence="4">2.3.2.27</ecNumber>
    </recommendedName>
</protein>
<dbReference type="Gramene" id="Pp3c20_12240V3.1">
    <property type="protein sequence ID" value="Pp3c20_12240V3.1"/>
    <property type="gene ID" value="Pp3c20_12240"/>
</dbReference>
<comment type="similarity">
    <text evidence="13">Belongs to the RING-type zinc finger family. ATL subfamily.</text>
</comment>
<evidence type="ECO:0000256" key="4">
    <source>
        <dbReference type="ARBA" id="ARBA00012483"/>
    </source>
</evidence>
<evidence type="ECO:0000256" key="13">
    <source>
        <dbReference type="ARBA" id="ARBA00024209"/>
    </source>
</evidence>
<evidence type="ECO:0000313" key="19">
    <source>
        <dbReference type="EnsemblPlants" id="Pp3c20_12240V3.1"/>
    </source>
</evidence>
<evidence type="ECO:0000313" key="20">
    <source>
        <dbReference type="Proteomes" id="UP000006727"/>
    </source>
</evidence>
<evidence type="ECO:0000256" key="1">
    <source>
        <dbReference type="ARBA" id="ARBA00000900"/>
    </source>
</evidence>
<dbReference type="FunFam" id="3.30.40.10:FF:000187">
    <property type="entry name" value="E3 ubiquitin-protein ligase ATL6"/>
    <property type="match status" value="1"/>
</dbReference>
<dbReference type="EnsemblPlants" id="Pp3c20_12240V3.1">
    <property type="protein sequence ID" value="Pp3c20_12240V3.1"/>
    <property type="gene ID" value="Pp3c20_12240"/>
</dbReference>
<dbReference type="SUPFAM" id="SSF57850">
    <property type="entry name" value="RING/U-box"/>
    <property type="match status" value="1"/>
</dbReference>
<evidence type="ECO:0000256" key="9">
    <source>
        <dbReference type="ARBA" id="ARBA00022786"/>
    </source>
</evidence>
<dbReference type="PANTHER" id="PTHR45768:SF18">
    <property type="entry name" value="RING-H2 FINGER PROTEIN ATL47-RELATED"/>
    <property type="match status" value="1"/>
</dbReference>
<dbReference type="FunCoup" id="A0A2K1IV17">
    <property type="interactions" value="2103"/>
</dbReference>
<comment type="catalytic activity">
    <reaction evidence="1">
        <text>S-ubiquitinyl-[E2 ubiquitin-conjugating enzyme]-L-cysteine + [acceptor protein]-L-lysine = [E2 ubiquitin-conjugating enzyme]-L-cysteine + N(6)-ubiquitinyl-[acceptor protein]-L-lysine.</text>
        <dbReference type="EC" id="2.3.2.27"/>
    </reaction>
</comment>
<evidence type="ECO:0000256" key="11">
    <source>
        <dbReference type="ARBA" id="ARBA00022989"/>
    </source>
</evidence>
<dbReference type="Gramene" id="Pp3c20_12240V3.2">
    <property type="protein sequence ID" value="Pp3c20_12240V3.2"/>
    <property type="gene ID" value="Pp3c20_12240"/>
</dbReference>
<feature type="compositionally biased region" description="Basic and acidic residues" evidence="15">
    <location>
        <begin position="454"/>
        <end position="465"/>
    </location>
</feature>
<keyword evidence="20" id="KW-1185">Reference proteome</keyword>
<evidence type="ECO:0000256" key="16">
    <source>
        <dbReference type="SAM" id="Phobius"/>
    </source>
</evidence>
<dbReference type="InterPro" id="IPR001841">
    <property type="entry name" value="Znf_RING"/>
</dbReference>
<evidence type="ECO:0000256" key="10">
    <source>
        <dbReference type="ARBA" id="ARBA00022833"/>
    </source>
</evidence>
<keyword evidence="10" id="KW-0862">Zinc</keyword>
<keyword evidence="5" id="KW-0808">Transferase</keyword>
<comment type="pathway">
    <text evidence="3">Protein modification; protein ubiquitination.</text>
</comment>
<dbReference type="PANTHER" id="PTHR45768">
    <property type="entry name" value="E3 UBIQUITIN-PROTEIN LIGASE RNF13-LIKE"/>
    <property type="match status" value="1"/>
</dbReference>
<dbReference type="Gene3D" id="3.30.40.10">
    <property type="entry name" value="Zinc/RING finger domain, C3HC4 (zinc finger)"/>
    <property type="match status" value="1"/>
</dbReference>
<reference evidence="19" key="3">
    <citation type="submission" date="2020-12" db="UniProtKB">
        <authorList>
            <consortium name="EnsemblPlants"/>
        </authorList>
    </citation>
    <scope>IDENTIFICATION</scope>
</reference>
<gene>
    <name evidence="18" type="ORF">PHYPA_025051</name>
</gene>
<dbReference type="GO" id="GO:0061630">
    <property type="term" value="F:ubiquitin protein ligase activity"/>
    <property type="evidence" value="ECO:0007669"/>
    <property type="project" value="UniProtKB-EC"/>
</dbReference>
<accession>A0A2K1IV17</accession>
<proteinExistence type="inferred from homology"/>
<keyword evidence="7" id="KW-0479">Metal-binding</keyword>
<dbReference type="GO" id="GO:0008270">
    <property type="term" value="F:zinc ion binding"/>
    <property type="evidence" value="ECO:0007669"/>
    <property type="project" value="UniProtKB-KW"/>
</dbReference>
<keyword evidence="6 16" id="KW-0812">Transmembrane</keyword>
<evidence type="ECO:0000256" key="14">
    <source>
        <dbReference type="PROSITE-ProRule" id="PRU00175"/>
    </source>
</evidence>
<organism evidence="18">
    <name type="scientific">Physcomitrium patens</name>
    <name type="common">Spreading-leaved earth moss</name>
    <name type="synonym">Physcomitrella patens</name>
    <dbReference type="NCBI Taxonomy" id="3218"/>
    <lineage>
        <taxon>Eukaryota</taxon>
        <taxon>Viridiplantae</taxon>
        <taxon>Streptophyta</taxon>
        <taxon>Embryophyta</taxon>
        <taxon>Bryophyta</taxon>
        <taxon>Bryophytina</taxon>
        <taxon>Bryopsida</taxon>
        <taxon>Funariidae</taxon>
        <taxon>Funariales</taxon>
        <taxon>Funariaceae</taxon>
        <taxon>Physcomitrium</taxon>
    </lineage>
</organism>
<dbReference type="PROSITE" id="PS50089">
    <property type="entry name" value="ZF_RING_2"/>
    <property type="match status" value="1"/>
</dbReference>
<reference evidence="18 20" key="1">
    <citation type="journal article" date="2008" name="Science">
        <title>The Physcomitrella genome reveals evolutionary insights into the conquest of land by plants.</title>
        <authorList>
            <person name="Rensing S."/>
            <person name="Lang D."/>
            <person name="Zimmer A."/>
            <person name="Terry A."/>
            <person name="Salamov A."/>
            <person name="Shapiro H."/>
            <person name="Nishiyama T."/>
            <person name="Perroud P.-F."/>
            <person name="Lindquist E."/>
            <person name="Kamisugi Y."/>
            <person name="Tanahashi T."/>
            <person name="Sakakibara K."/>
            <person name="Fujita T."/>
            <person name="Oishi K."/>
            <person name="Shin-I T."/>
            <person name="Kuroki Y."/>
            <person name="Toyoda A."/>
            <person name="Suzuki Y."/>
            <person name="Hashimoto A."/>
            <person name="Yamaguchi K."/>
            <person name="Sugano A."/>
            <person name="Kohara Y."/>
            <person name="Fujiyama A."/>
            <person name="Anterola A."/>
            <person name="Aoki S."/>
            <person name="Ashton N."/>
            <person name="Barbazuk W.B."/>
            <person name="Barker E."/>
            <person name="Bennetzen J."/>
            <person name="Bezanilla M."/>
            <person name="Blankenship R."/>
            <person name="Cho S.H."/>
            <person name="Dutcher S."/>
            <person name="Estelle M."/>
            <person name="Fawcett J.A."/>
            <person name="Gundlach H."/>
            <person name="Hanada K."/>
            <person name="Heyl A."/>
            <person name="Hicks K.A."/>
            <person name="Hugh J."/>
            <person name="Lohr M."/>
            <person name="Mayer K."/>
            <person name="Melkozernov A."/>
            <person name="Murata T."/>
            <person name="Nelson D."/>
            <person name="Pils B."/>
            <person name="Prigge M."/>
            <person name="Reiss B."/>
            <person name="Renner T."/>
            <person name="Rombauts S."/>
            <person name="Rushton P."/>
            <person name="Sanderfoot A."/>
            <person name="Schween G."/>
            <person name="Shiu S.-H."/>
            <person name="Stueber K."/>
            <person name="Theodoulou F.L."/>
            <person name="Tu H."/>
            <person name="Van de Peer Y."/>
            <person name="Verrier P.J."/>
            <person name="Waters E."/>
            <person name="Wood A."/>
            <person name="Yang L."/>
            <person name="Cove D."/>
            <person name="Cuming A."/>
            <person name="Hasebe M."/>
            <person name="Lucas S."/>
            <person name="Mishler D.B."/>
            <person name="Reski R."/>
            <person name="Grigoriev I."/>
            <person name="Quatrano R.S."/>
            <person name="Boore J.L."/>
        </authorList>
    </citation>
    <scope>NUCLEOTIDE SEQUENCE [LARGE SCALE GENOMIC DNA]</scope>
    <source>
        <strain evidence="19 20">cv. Gransden 2004</strain>
    </source>
</reference>
<evidence type="ECO:0000256" key="5">
    <source>
        <dbReference type="ARBA" id="ARBA00022679"/>
    </source>
</evidence>
<dbReference type="EnsemblPlants" id="Pp3c20_12240V3.2">
    <property type="protein sequence ID" value="Pp3c20_12240V3.2"/>
    <property type="gene ID" value="Pp3c20_12240"/>
</dbReference>
<dbReference type="CDD" id="cd16461">
    <property type="entry name" value="RING-H2_EL5-like"/>
    <property type="match status" value="1"/>
</dbReference>
<evidence type="ECO:0000256" key="12">
    <source>
        <dbReference type="ARBA" id="ARBA00023136"/>
    </source>
</evidence>
<dbReference type="GO" id="GO:0016020">
    <property type="term" value="C:membrane"/>
    <property type="evidence" value="ECO:0007669"/>
    <property type="project" value="UniProtKB-SubCell"/>
</dbReference>
<dbReference type="Pfam" id="PF13639">
    <property type="entry name" value="zf-RING_2"/>
    <property type="match status" value="1"/>
</dbReference>
<dbReference type="STRING" id="3218.A0A2K1IV17"/>
<dbReference type="EMBL" id="ABEU02000020">
    <property type="protein sequence ID" value="PNR33108.1"/>
    <property type="molecule type" value="Genomic_DNA"/>
</dbReference>
<sequence length="785" mass="86766">MSSFVSPHYNATAPAPIDGVIYPGVLPPAGQRAATPAASGSRNPHINPSVVVIVVILSVVFILSGFLHLLARCLGRRRQPPPRHHSPLVSALHGQLQHLFHLHDAGVEQAFIDTLPVFSYGSIRGLKDSADCAVCLTEFGDDDRLRLLPKCKHAFHLECIDTWLLSNSTCPLCRRSLLPDPVVHGGASSSHHGQLEMVSASDMMHSNRFICPDQRRFSLEEQLVRDSRRISSLHGSIHGSYQNSFRICDVAEVEDSENEIQEIQEIQEFRTQVETPSPFAPTIRVMDEHGIHRVLKVELGKVAGRKVKTDSRKLTRNGGRSYSMGSYEYIVDPSNWELMIAPTPYPGRPQDWAPSKPTHRSALSDSIPELASAGGTPANDELFWASRGLYTPNTLSRVRELLTPIGSEYSNAGFSPAAFLDYSYSPGQGDRWIDIDIERGEIIEDDELEAASNQDKEEAKLEKSRFSSTSSSKSESATAHVVAVDKENDFKQRSSSLSRLPEGKVSVSWYRRSLSETSLGVEQAVKDPAKPNIWEVGVSAPETAASASDANLKKLGSSTIWINANVGCQFSVSWDVVTDPCTFKITGCVCSHSETVESQWIPQTTSYGSGYNTSIPTDAPLNERAIGLGFVKRTTEAQNVPTSPHARINAVIPGPASALQGKAYGWSNSRQDRVRPRYNSGWYLLKGSGGDASPVESPLREDHRQTIFIIFESILTVEVEEAMHNNNNNKHGDWIRVHCTTSLRLKYCSIVYSVEVQLPKTCVLAFKGNDILDEDPRPCYYYYYN</sequence>
<dbReference type="AlphaFoldDB" id="A0A2K1IV17"/>
<evidence type="ECO:0000256" key="15">
    <source>
        <dbReference type="SAM" id="MobiDB-lite"/>
    </source>
</evidence>
<dbReference type="InterPro" id="IPR013083">
    <property type="entry name" value="Znf_RING/FYVE/PHD"/>
</dbReference>
<evidence type="ECO:0000256" key="3">
    <source>
        <dbReference type="ARBA" id="ARBA00004906"/>
    </source>
</evidence>